<sequence length="404" mass="45999">MPPIEHNNLGCEEFAKSLFPNFPEKPEDSVLKKQAKSKHLIHLKTFQMSFRDMAADYYDAAKSHLENFRHNRHPGDPIKQFKDVVDFFSVKAGTTLTVRDFMNAERERDPDGSTSISPEVVMRILAIWLCIPGLGSSTVIVIDPEKHSKCTIPTATGLISTPTVSSTDIPLGDLIARCLPHCVNFDGPGHWATNRKHLFTKSFNGEGLRNVAGLEFEWTRDITEHLQLEDRTVKLFKTAGFCYYANYCTALSPCDEVTRYPAGSKFPDFTQEISRTFELLFGSTPGSRKVLYDELIKNDPTLQNYIHGRPDIGEVWTCDWKSSVKPRHNYMCGEFPYFGQRLMELEEILKEAHPTSLRQLFRDSRNTLQYWTFITAIAVLVLALISMILQLFQAVAAYIQISKM</sequence>
<dbReference type="AlphaFoldDB" id="A0A3N4LAR8"/>
<keyword evidence="1" id="KW-0812">Transmembrane</keyword>
<accession>A0A3N4LAR8</accession>
<dbReference type="EMBL" id="ML121580">
    <property type="protein sequence ID" value="RPB19984.1"/>
    <property type="molecule type" value="Genomic_DNA"/>
</dbReference>
<feature type="transmembrane region" description="Helical" evidence="1">
    <location>
        <begin position="370"/>
        <end position="399"/>
    </location>
</feature>
<organism evidence="2 3">
    <name type="scientific">Terfezia boudieri ATCC MYA-4762</name>
    <dbReference type="NCBI Taxonomy" id="1051890"/>
    <lineage>
        <taxon>Eukaryota</taxon>
        <taxon>Fungi</taxon>
        <taxon>Dikarya</taxon>
        <taxon>Ascomycota</taxon>
        <taxon>Pezizomycotina</taxon>
        <taxon>Pezizomycetes</taxon>
        <taxon>Pezizales</taxon>
        <taxon>Pezizaceae</taxon>
        <taxon>Terfezia</taxon>
    </lineage>
</organism>
<evidence type="ECO:0000313" key="3">
    <source>
        <dbReference type="Proteomes" id="UP000267821"/>
    </source>
</evidence>
<dbReference type="OrthoDB" id="5428890at2759"/>
<evidence type="ECO:0000256" key="1">
    <source>
        <dbReference type="SAM" id="Phobius"/>
    </source>
</evidence>
<keyword evidence="3" id="KW-1185">Reference proteome</keyword>
<protein>
    <submittedName>
        <fullName evidence="2">Uncharacterized protein</fullName>
    </submittedName>
</protein>
<proteinExistence type="predicted"/>
<keyword evidence="1" id="KW-1133">Transmembrane helix</keyword>
<gene>
    <name evidence="2" type="ORF">L211DRAFT_870958</name>
</gene>
<name>A0A3N4LAR8_9PEZI</name>
<evidence type="ECO:0000313" key="2">
    <source>
        <dbReference type="EMBL" id="RPB19984.1"/>
    </source>
</evidence>
<dbReference type="InParanoid" id="A0A3N4LAR8"/>
<dbReference type="Proteomes" id="UP000267821">
    <property type="component" value="Unassembled WGS sequence"/>
</dbReference>
<keyword evidence="1" id="KW-0472">Membrane</keyword>
<reference evidence="2 3" key="1">
    <citation type="journal article" date="2018" name="Nat. Ecol. Evol.">
        <title>Pezizomycetes genomes reveal the molecular basis of ectomycorrhizal truffle lifestyle.</title>
        <authorList>
            <person name="Murat C."/>
            <person name="Payen T."/>
            <person name="Noel B."/>
            <person name="Kuo A."/>
            <person name="Morin E."/>
            <person name="Chen J."/>
            <person name="Kohler A."/>
            <person name="Krizsan K."/>
            <person name="Balestrini R."/>
            <person name="Da Silva C."/>
            <person name="Montanini B."/>
            <person name="Hainaut M."/>
            <person name="Levati E."/>
            <person name="Barry K.W."/>
            <person name="Belfiori B."/>
            <person name="Cichocki N."/>
            <person name="Clum A."/>
            <person name="Dockter R.B."/>
            <person name="Fauchery L."/>
            <person name="Guy J."/>
            <person name="Iotti M."/>
            <person name="Le Tacon F."/>
            <person name="Lindquist E.A."/>
            <person name="Lipzen A."/>
            <person name="Malagnac F."/>
            <person name="Mello A."/>
            <person name="Molinier V."/>
            <person name="Miyauchi S."/>
            <person name="Poulain J."/>
            <person name="Riccioni C."/>
            <person name="Rubini A."/>
            <person name="Sitrit Y."/>
            <person name="Splivallo R."/>
            <person name="Traeger S."/>
            <person name="Wang M."/>
            <person name="Zifcakova L."/>
            <person name="Wipf D."/>
            <person name="Zambonelli A."/>
            <person name="Paolocci F."/>
            <person name="Nowrousian M."/>
            <person name="Ottonello S."/>
            <person name="Baldrian P."/>
            <person name="Spatafora J.W."/>
            <person name="Henrissat B."/>
            <person name="Nagy L.G."/>
            <person name="Aury J.M."/>
            <person name="Wincker P."/>
            <person name="Grigoriev I.V."/>
            <person name="Bonfante P."/>
            <person name="Martin F.M."/>
        </authorList>
    </citation>
    <scope>NUCLEOTIDE SEQUENCE [LARGE SCALE GENOMIC DNA]</scope>
    <source>
        <strain evidence="2 3">ATCC MYA-4762</strain>
    </source>
</reference>